<keyword evidence="1" id="KW-0489">Methyltransferase</keyword>
<dbReference type="EMBL" id="CP029551">
    <property type="protein sequence ID" value="AWN34876.1"/>
    <property type="molecule type" value="Genomic_DNA"/>
</dbReference>
<gene>
    <name evidence="1" type="ORF">DK427_03240</name>
</gene>
<keyword evidence="1" id="KW-0808">Transferase</keyword>
<dbReference type="OrthoDB" id="9810247at2"/>
<dbReference type="Pfam" id="PF13489">
    <property type="entry name" value="Methyltransf_23"/>
    <property type="match status" value="1"/>
</dbReference>
<name>A0A2U8VNB7_9HYPH</name>
<evidence type="ECO:0000313" key="2">
    <source>
        <dbReference type="Proteomes" id="UP000246058"/>
    </source>
</evidence>
<protein>
    <submittedName>
        <fullName evidence="1">Methyltransferase type 12</fullName>
    </submittedName>
</protein>
<dbReference type="Gene3D" id="3.40.50.150">
    <property type="entry name" value="Vaccinia Virus protein VP39"/>
    <property type="match status" value="1"/>
</dbReference>
<evidence type="ECO:0000313" key="1">
    <source>
        <dbReference type="EMBL" id="AWN34876.1"/>
    </source>
</evidence>
<dbReference type="SUPFAM" id="SSF53335">
    <property type="entry name" value="S-adenosyl-L-methionine-dependent methyltransferases"/>
    <property type="match status" value="1"/>
</dbReference>
<reference evidence="1 2" key="1">
    <citation type="submission" date="2018-05" db="EMBL/GenBank/DDBJ databases">
        <title>Complete Genome Sequence of Methylobacterium sp. 17Sr1-43.</title>
        <authorList>
            <person name="Srinivasan S."/>
        </authorList>
    </citation>
    <scope>NUCLEOTIDE SEQUENCE [LARGE SCALE GENOMIC DNA]</scope>
    <source>
        <strain evidence="1 2">17Sr1-43</strain>
    </source>
</reference>
<dbReference type="CDD" id="cd02440">
    <property type="entry name" value="AdoMet_MTases"/>
    <property type="match status" value="1"/>
</dbReference>
<dbReference type="AlphaFoldDB" id="A0A2U8VNB7"/>
<accession>A0A2U8VNB7</accession>
<dbReference type="KEGG" id="meti:DK427_03240"/>
<dbReference type="GO" id="GO:0008168">
    <property type="term" value="F:methyltransferase activity"/>
    <property type="evidence" value="ECO:0007669"/>
    <property type="project" value="UniProtKB-KW"/>
</dbReference>
<dbReference type="Proteomes" id="UP000246058">
    <property type="component" value="Chromosome"/>
</dbReference>
<dbReference type="RefSeq" id="WP_109950008.1">
    <property type="nucleotide sequence ID" value="NZ_CP029551.1"/>
</dbReference>
<dbReference type="GO" id="GO:0032259">
    <property type="term" value="P:methylation"/>
    <property type="evidence" value="ECO:0007669"/>
    <property type="project" value="UniProtKB-KW"/>
</dbReference>
<keyword evidence="2" id="KW-1185">Reference proteome</keyword>
<sequence length="244" mass="26120">MESGLLTADGYVGTELDLFAAARSWKAYWSREIAPFLRGRVLDVGAGLGATAEVLARRPGVTHWTCLEPDRRFAAAVDAKVAEGTLPAHVRACQGTLASLGAACAAAGPYDAILYIDVLEHIREDLAELARAAAALAPGGTLVVLAPAHPRLYSPFDAAIGHERRYTRASLRAIAPGGLRLVRLRYLDSVGLAASFANAALLRQAMPTSRQIAVWDRLMVPLSRRVDPLIGYRAGKSVLAVWTR</sequence>
<organism evidence="1 2">
    <name type="scientific">Methylobacterium radiodurans</name>
    <dbReference type="NCBI Taxonomy" id="2202828"/>
    <lineage>
        <taxon>Bacteria</taxon>
        <taxon>Pseudomonadati</taxon>
        <taxon>Pseudomonadota</taxon>
        <taxon>Alphaproteobacteria</taxon>
        <taxon>Hyphomicrobiales</taxon>
        <taxon>Methylobacteriaceae</taxon>
        <taxon>Methylobacterium</taxon>
    </lineage>
</organism>
<dbReference type="InterPro" id="IPR029063">
    <property type="entry name" value="SAM-dependent_MTases_sf"/>
</dbReference>
<proteinExistence type="predicted"/>